<evidence type="ECO:0000313" key="2">
    <source>
        <dbReference type="EMBL" id="SFS82159.1"/>
    </source>
</evidence>
<evidence type="ECO:0000313" key="3">
    <source>
        <dbReference type="Proteomes" id="UP000199312"/>
    </source>
</evidence>
<feature type="transmembrane region" description="Helical" evidence="1">
    <location>
        <begin position="74"/>
        <end position="95"/>
    </location>
</feature>
<name>A0A1I6SYV8_9FLAO</name>
<reference evidence="3" key="1">
    <citation type="submission" date="2016-10" db="EMBL/GenBank/DDBJ databases">
        <authorList>
            <person name="Varghese N."/>
            <person name="Submissions S."/>
        </authorList>
    </citation>
    <scope>NUCLEOTIDE SEQUENCE [LARGE SCALE GENOMIC DNA]</scope>
    <source>
        <strain evidence="3">DSM 24450</strain>
    </source>
</reference>
<dbReference type="AlphaFoldDB" id="A0A1I6SYV8"/>
<keyword evidence="1" id="KW-0472">Membrane</keyword>
<dbReference type="Proteomes" id="UP000199312">
    <property type="component" value="Unassembled WGS sequence"/>
</dbReference>
<protein>
    <submittedName>
        <fullName evidence="2">Uncharacterized protein</fullName>
    </submittedName>
</protein>
<dbReference type="Gene3D" id="1.25.40.10">
    <property type="entry name" value="Tetratricopeptide repeat domain"/>
    <property type="match status" value="1"/>
</dbReference>
<dbReference type="InterPro" id="IPR011990">
    <property type="entry name" value="TPR-like_helical_dom_sf"/>
</dbReference>
<keyword evidence="1" id="KW-1133">Transmembrane helix</keyword>
<keyword evidence="3" id="KW-1185">Reference proteome</keyword>
<dbReference type="SUPFAM" id="SSF48452">
    <property type="entry name" value="TPR-like"/>
    <property type="match status" value="1"/>
</dbReference>
<organism evidence="2 3">
    <name type="scientific">Lutibacter maritimus</name>
    <dbReference type="NCBI Taxonomy" id="593133"/>
    <lineage>
        <taxon>Bacteria</taxon>
        <taxon>Pseudomonadati</taxon>
        <taxon>Bacteroidota</taxon>
        <taxon>Flavobacteriia</taxon>
        <taxon>Flavobacteriales</taxon>
        <taxon>Flavobacteriaceae</taxon>
        <taxon>Lutibacter</taxon>
    </lineage>
</organism>
<keyword evidence="1" id="KW-0812">Transmembrane</keyword>
<dbReference type="EMBL" id="FOZP01000015">
    <property type="protein sequence ID" value="SFS82159.1"/>
    <property type="molecule type" value="Genomic_DNA"/>
</dbReference>
<gene>
    <name evidence="2" type="ORF">SAMN04488006_0216</name>
</gene>
<evidence type="ECO:0000256" key="1">
    <source>
        <dbReference type="SAM" id="Phobius"/>
    </source>
</evidence>
<proteinExistence type="predicted"/>
<sequence>MSGAGNMQSMNTIIRNNRNLLRKISIFKKDSSFMSARKAYLKAFQGEVDIRKLSKQELRKIREKVIKERKKESLRLWIISFLITIPILFLSYNLYNSFVQYQNKKLNENFVSDKELEKILIERENQKKIEKYEFYINNGDNWIEKQNWKNAIFQYKNAVKEFPEKYEANYRLALGYSYNCKFLNKDCDKGLKLVERLLKVNPNDSELLILKEIMNK</sequence>
<accession>A0A1I6SYV8</accession>